<dbReference type="STRING" id="65489.A0A0D3GAP2"/>
<keyword evidence="4" id="KW-0689">Ribosomal protein</keyword>
<evidence type="ECO:0000256" key="7">
    <source>
        <dbReference type="SAM" id="MobiDB-lite"/>
    </source>
</evidence>
<dbReference type="AlphaFoldDB" id="A0A0D3GAP2"/>
<evidence type="ECO:0000313" key="8">
    <source>
        <dbReference type="EnsemblPlants" id="OBART05G25420.1"/>
    </source>
</evidence>
<accession>A0A0D3GAP2</accession>
<dbReference type="eggNOG" id="KOG1686">
    <property type="taxonomic scope" value="Eukaryota"/>
</dbReference>
<reference evidence="8" key="2">
    <citation type="submission" date="2015-03" db="UniProtKB">
        <authorList>
            <consortium name="EnsemblPlants"/>
        </authorList>
    </citation>
    <scope>IDENTIFICATION</scope>
</reference>
<evidence type="ECO:0000256" key="5">
    <source>
        <dbReference type="ARBA" id="ARBA00023274"/>
    </source>
</evidence>
<dbReference type="GO" id="GO:0003735">
    <property type="term" value="F:structural constituent of ribosome"/>
    <property type="evidence" value="ECO:0007669"/>
    <property type="project" value="InterPro"/>
</dbReference>
<dbReference type="GO" id="GO:0005840">
    <property type="term" value="C:ribosome"/>
    <property type="evidence" value="ECO:0007669"/>
    <property type="project" value="UniProtKB-KW"/>
</dbReference>
<dbReference type="InterPro" id="IPR028909">
    <property type="entry name" value="bL21-like"/>
</dbReference>
<dbReference type="InterPro" id="IPR001787">
    <property type="entry name" value="Ribosomal_bL21"/>
</dbReference>
<dbReference type="GO" id="GO:0000976">
    <property type="term" value="F:transcription cis-regulatory region binding"/>
    <property type="evidence" value="ECO:0007669"/>
    <property type="project" value="EnsemblPlants"/>
</dbReference>
<evidence type="ECO:0000256" key="1">
    <source>
        <dbReference type="ARBA" id="ARBA00008563"/>
    </source>
</evidence>
<evidence type="ECO:0000256" key="6">
    <source>
        <dbReference type="ARBA" id="ARBA00044129"/>
    </source>
</evidence>
<dbReference type="InterPro" id="IPR036164">
    <property type="entry name" value="bL21-like_sf"/>
</dbReference>
<keyword evidence="9" id="KW-1185">Reference proteome</keyword>
<feature type="compositionally biased region" description="Acidic residues" evidence="7">
    <location>
        <begin position="68"/>
        <end position="94"/>
    </location>
</feature>
<dbReference type="HOGENOM" id="CLU_061463_4_0_1"/>
<dbReference type="PROSITE" id="PS01169">
    <property type="entry name" value="RIBOSOMAL_L21"/>
    <property type="match status" value="1"/>
</dbReference>
<dbReference type="SUPFAM" id="SSF141091">
    <property type="entry name" value="L21p-like"/>
    <property type="match status" value="1"/>
</dbReference>
<dbReference type="Proteomes" id="UP000026960">
    <property type="component" value="Chromosome 5"/>
</dbReference>
<dbReference type="HAMAP" id="MF_01363">
    <property type="entry name" value="Ribosomal_bL21"/>
    <property type="match status" value="1"/>
</dbReference>
<evidence type="ECO:0000313" key="9">
    <source>
        <dbReference type="Proteomes" id="UP000026960"/>
    </source>
</evidence>
<reference evidence="8" key="1">
    <citation type="journal article" date="2009" name="Rice">
        <title>De Novo Next Generation Sequencing of Plant Genomes.</title>
        <authorList>
            <person name="Rounsley S."/>
            <person name="Marri P.R."/>
            <person name="Yu Y."/>
            <person name="He R."/>
            <person name="Sisneros N."/>
            <person name="Goicoechea J.L."/>
            <person name="Lee S.J."/>
            <person name="Angelova A."/>
            <person name="Kudrna D."/>
            <person name="Luo M."/>
            <person name="Affourtit J."/>
            <person name="Desany B."/>
            <person name="Knight J."/>
            <person name="Niazi F."/>
            <person name="Egholm M."/>
            <person name="Wing R.A."/>
        </authorList>
    </citation>
    <scope>NUCLEOTIDE SEQUENCE [LARGE SCALE GENOMIC DNA]</scope>
    <source>
        <strain evidence="8">cv. IRGC 105608</strain>
    </source>
</reference>
<dbReference type="EnsemblPlants" id="OBART05G25420.1">
    <property type="protein sequence ID" value="OBART05G25420.1"/>
    <property type="gene ID" value="OBART05G25420"/>
</dbReference>
<dbReference type="GO" id="GO:0005739">
    <property type="term" value="C:mitochondrion"/>
    <property type="evidence" value="ECO:0007669"/>
    <property type="project" value="EnsemblPlants"/>
</dbReference>
<dbReference type="GO" id="GO:0019843">
    <property type="term" value="F:rRNA binding"/>
    <property type="evidence" value="ECO:0007669"/>
    <property type="project" value="UniProtKB-KW"/>
</dbReference>
<dbReference type="GO" id="GO:0006412">
    <property type="term" value="P:translation"/>
    <property type="evidence" value="ECO:0007669"/>
    <property type="project" value="InterPro"/>
</dbReference>
<name>A0A0D3GAP2_9ORYZ</name>
<dbReference type="GO" id="GO:1990904">
    <property type="term" value="C:ribonucleoprotein complex"/>
    <property type="evidence" value="ECO:0007669"/>
    <property type="project" value="UniProtKB-KW"/>
</dbReference>
<dbReference type="GO" id="GO:0009555">
    <property type="term" value="P:pollen development"/>
    <property type="evidence" value="ECO:0007669"/>
    <property type="project" value="EnsemblPlants"/>
</dbReference>
<sequence length="250" mass="27585">MATRRCLLRLLSRRLLAHTPQPASLASIATRTLASLAKPLVPQASRVLASPRLFPSRCHYASNRSSGDEEEGDDDDHYDEEGSGDEWGEEEEEAVAAKPPSGKTEEEKVAEAAEIGYTVVGPLGADEKPFKPYEPVFAVVQIGSHQFKVSNGDSIFTERLKFCDVNDKLILNRVLMLGSQSQTVIGRPTLPDATVHAVVEEHALDAKVIIFKKKRRKNYRRTKGHRQELTKLRITNIEGIDKSEATAVAA</sequence>
<dbReference type="PaxDb" id="65489-OBART05G25420.1"/>
<comment type="similarity">
    <text evidence="1">Belongs to the bacterial ribosomal protein bL21 family.</text>
</comment>
<evidence type="ECO:0000256" key="4">
    <source>
        <dbReference type="ARBA" id="ARBA00022980"/>
    </source>
</evidence>
<dbReference type="InterPro" id="IPR018258">
    <property type="entry name" value="Ribosomal_bL21_CS"/>
</dbReference>
<proteinExistence type="inferred from homology"/>
<dbReference type="Gramene" id="OBART05G25420.1">
    <property type="protein sequence ID" value="OBART05G25420.1"/>
    <property type="gene ID" value="OBART05G25420"/>
</dbReference>
<keyword evidence="3" id="KW-0694">RNA-binding</keyword>
<keyword evidence="5" id="KW-0687">Ribonucleoprotein</keyword>
<dbReference type="GO" id="GO:0010197">
    <property type="term" value="P:polar nucleus fusion"/>
    <property type="evidence" value="ECO:0007669"/>
    <property type="project" value="EnsemblPlants"/>
</dbReference>
<dbReference type="NCBIfam" id="TIGR00061">
    <property type="entry name" value="L21"/>
    <property type="match status" value="1"/>
</dbReference>
<dbReference type="PANTHER" id="PTHR21349:SF0">
    <property type="entry name" value="LARGE RIBOSOMAL SUBUNIT PROTEIN BL21M"/>
    <property type="match status" value="1"/>
</dbReference>
<dbReference type="Pfam" id="PF00829">
    <property type="entry name" value="Ribosomal_L21p"/>
    <property type="match status" value="1"/>
</dbReference>
<evidence type="ECO:0000256" key="3">
    <source>
        <dbReference type="ARBA" id="ARBA00022884"/>
    </source>
</evidence>
<dbReference type="PANTHER" id="PTHR21349">
    <property type="entry name" value="50S RIBOSOMAL PROTEIN L21"/>
    <property type="match status" value="1"/>
</dbReference>
<feature type="region of interest" description="Disordered" evidence="7">
    <location>
        <begin position="59"/>
        <end position="109"/>
    </location>
</feature>
<dbReference type="GO" id="GO:0009567">
    <property type="term" value="P:double fertilization forming a zygote and endosperm"/>
    <property type="evidence" value="ECO:0007669"/>
    <property type="project" value="EnsemblPlants"/>
</dbReference>
<protein>
    <recommendedName>
        <fullName evidence="6">Large ribosomal subunit protein bL21m</fullName>
    </recommendedName>
</protein>
<evidence type="ECO:0000256" key="2">
    <source>
        <dbReference type="ARBA" id="ARBA00022730"/>
    </source>
</evidence>
<dbReference type="SMR" id="A0A0D3GAP2"/>
<keyword evidence="2" id="KW-0699">rRNA-binding</keyword>
<organism evidence="8">
    <name type="scientific">Oryza barthii</name>
    <dbReference type="NCBI Taxonomy" id="65489"/>
    <lineage>
        <taxon>Eukaryota</taxon>
        <taxon>Viridiplantae</taxon>
        <taxon>Streptophyta</taxon>
        <taxon>Embryophyta</taxon>
        <taxon>Tracheophyta</taxon>
        <taxon>Spermatophyta</taxon>
        <taxon>Magnoliopsida</taxon>
        <taxon>Liliopsida</taxon>
        <taxon>Poales</taxon>
        <taxon>Poaceae</taxon>
        <taxon>BOP clade</taxon>
        <taxon>Oryzoideae</taxon>
        <taxon>Oryzeae</taxon>
        <taxon>Oryzinae</taxon>
        <taxon>Oryza</taxon>
    </lineage>
</organism>